<proteinExistence type="predicted"/>
<reference evidence="2" key="1">
    <citation type="journal article" date="2014" name="Int. J. Syst. Evol. Microbiol.">
        <title>Complete genome sequence of Corynebacterium casei LMG S-19264T (=DSM 44701T), isolated from a smear-ripened cheese.</title>
        <authorList>
            <consortium name="US DOE Joint Genome Institute (JGI-PGF)"/>
            <person name="Walter F."/>
            <person name="Albersmeier A."/>
            <person name="Kalinowski J."/>
            <person name="Ruckert C."/>
        </authorList>
    </citation>
    <scope>NUCLEOTIDE SEQUENCE</scope>
    <source>
        <strain evidence="2">KCTC 23224</strain>
    </source>
</reference>
<dbReference type="Proteomes" id="UP000642809">
    <property type="component" value="Unassembled WGS sequence"/>
</dbReference>
<dbReference type="InterPro" id="IPR000182">
    <property type="entry name" value="GNAT_dom"/>
</dbReference>
<comment type="caution">
    <text evidence="2">The sequence shown here is derived from an EMBL/GenBank/DDBJ whole genome shotgun (WGS) entry which is preliminary data.</text>
</comment>
<keyword evidence="3" id="KW-1185">Reference proteome</keyword>
<dbReference type="PROSITE" id="PS51186">
    <property type="entry name" value="GNAT"/>
    <property type="match status" value="1"/>
</dbReference>
<evidence type="ECO:0000313" key="3">
    <source>
        <dbReference type="Proteomes" id="UP000642809"/>
    </source>
</evidence>
<dbReference type="InterPro" id="IPR016181">
    <property type="entry name" value="Acyl_CoA_acyltransferase"/>
</dbReference>
<evidence type="ECO:0000259" key="1">
    <source>
        <dbReference type="PROSITE" id="PS51186"/>
    </source>
</evidence>
<reference evidence="2" key="2">
    <citation type="submission" date="2020-09" db="EMBL/GenBank/DDBJ databases">
        <authorList>
            <person name="Sun Q."/>
            <person name="Kim S."/>
        </authorList>
    </citation>
    <scope>NUCLEOTIDE SEQUENCE</scope>
    <source>
        <strain evidence="2">KCTC 23224</strain>
    </source>
</reference>
<organism evidence="2 3">
    <name type="scientific">Mongoliitalea lutea</name>
    <dbReference type="NCBI Taxonomy" id="849756"/>
    <lineage>
        <taxon>Bacteria</taxon>
        <taxon>Pseudomonadati</taxon>
        <taxon>Bacteroidota</taxon>
        <taxon>Cytophagia</taxon>
        <taxon>Cytophagales</taxon>
        <taxon>Cyclobacteriaceae</taxon>
        <taxon>Mongoliitalea</taxon>
    </lineage>
</organism>
<evidence type="ECO:0000313" key="2">
    <source>
        <dbReference type="EMBL" id="GHB48706.1"/>
    </source>
</evidence>
<sequence length="154" mass="17587">MDSKDHQLTSLNPQDEEKVLCLLAEVFEKEQAIPVAYLPVPFPVQKGYGLWMESELVGVAICWYDGDTWHWGRFAVHPKLRGLGWGKKLAYFSLDSFFREIPEELMIEARDVTVNLLLGMGARIIGEPYDIFGKVTPMKLSPIDFQKITLVSNR</sequence>
<gene>
    <name evidence="2" type="ORF">GCM10008106_31940</name>
</gene>
<dbReference type="Pfam" id="PF00583">
    <property type="entry name" value="Acetyltransf_1"/>
    <property type="match status" value="1"/>
</dbReference>
<accession>A0A8J3D193</accession>
<protein>
    <recommendedName>
        <fullName evidence="1">N-acetyltransferase domain-containing protein</fullName>
    </recommendedName>
</protein>
<dbReference type="SUPFAM" id="SSF55729">
    <property type="entry name" value="Acyl-CoA N-acyltransferases (Nat)"/>
    <property type="match status" value="1"/>
</dbReference>
<dbReference type="GO" id="GO:0016747">
    <property type="term" value="F:acyltransferase activity, transferring groups other than amino-acyl groups"/>
    <property type="evidence" value="ECO:0007669"/>
    <property type="project" value="InterPro"/>
</dbReference>
<feature type="domain" description="N-acetyltransferase" evidence="1">
    <location>
        <begin position="6"/>
        <end position="143"/>
    </location>
</feature>
<dbReference type="EMBL" id="BMYF01000022">
    <property type="protein sequence ID" value="GHB48706.1"/>
    <property type="molecule type" value="Genomic_DNA"/>
</dbReference>
<dbReference type="RefSeq" id="WP_189585012.1">
    <property type="nucleotide sequence ID" value="NZ_BMYF01000022.1"/>
</dbReference>
<dbReference type="Gene3D" id="3.40.630.30">
    <property type="match status" value="1"/>
</dbReference>
<dbReference type="AlphaFoldDB" id="A0A8J3D193"/>
<dbReference type="CDD" id="cd04301">
    <property type="entry name" value="NAT_SF"/>
    <property type="match status" value="1"/>
</dbReference>
<name>A0A8J3D193_9BACT</name>